<evidence type="ECO:0000313" key="3">
    <source>
        <dbReference type="Proteomes" id="UP000037510"/>
    </source>
</evidence>
<evidence type="ECO:0000256" key="1">
    <source>
        <dbReference type="SAM" id="MobiDB-lite"/>
    </source>
</evidence>
<evidence type="ECO:0000313" key="2">
    <source>
        <dbReference type="EMBL" id="KOB65505.1"/>
    </source>
</evidence>
<dbReference type="InterPro" id="IPR036412">
    <property type="entry name" value="HAD-like_sf"/>
</dbReference>
<gene>
    <name evidence="2" type="ORF">OBRU01_18753</name>
</gene>
<comment type="caution">
    <text evidence="2">The sequence shown here is derived from an EMBL/GenBank/DDBJ whole genome shotgun (WGS) entry which is preliminary data.</text>
</comment>
<feature type="compositionally biased region" description="Low complexity" evidence="1">
    <location>
        <begin position="18"/>
        <end position="31"/>
    </location>
</feature>
<dbReference type="EMBL" id="JTDY01007038">
    <property type="protein sequence ID" value="KOB65505.1"/>
    <property type="molecule type" value="Genomic_DNA"/>
</dbReference>
<sequence length="83" mass="9464">MALKRQLQSYAERDDLSPQEQEQTTSSSVESYELKVQNHLALFELMPYKTWGSSDPAVKRGKPHPDIFIVAANKFPDKPSLDK</sequence>
<reference evidence="2 3" key="1">
    <citation type="journal article" date="2015" name="Genome Biol. Evol.">
        <title>The genome of winter moth (Operophtera brumata) provides a genomic perspective on sexual dimorphism and phenology.</title>
        <authorList>
            <person name="Derks M.F."/>
            <person name="Smit S."/>
            <person name="Salis L."/>
            <person name="Schijlen E."/>
            <person name="Bossers A."/>
            <person name="Mateman C."/>
            <person name="Pijl A.S."/>
            <person name="de Ridder D."/>
            <person name="Groenen M.A."/>
            <person name="Visser M.E."/>
            <person name="Megens H.J."/>
        </authorList>
    </citation>
    <scope>NUCLEOTIDE SEQUENCE [LARGE SCALE GENOMIC DNA]</scope>
    <source>
        <strain evidence="2">WM2013NL</strain>
        <tissue evidence="2">Head and thorax</tissue>
    </source>
</reference>
<dbReference type="SUPFAM" id="SSF56784">
    <property type="entry name" value="HAD-like"/>
    <property type="match status" value="1"/>
</dbReference>
<dbReference type="GO" id="GO:0016791">
    <property type="term" value="F:phosphatase activity"/>
    <property type="evidence" value="ECO:0007669"/>
    <property type="project" value="TreeGrafter"/>
</dbReference>
<dbReference type="PANTHER" id="PTHR18901:SF38">
    <property type="entry name" value="PSEUDOURIDINE-5'-PHOSPHATASE"/>
    <property type="match status" value="1"/>
</dbReference>
<dbReference type="Proteomes" id="UP000037510">
    <property type="component" value="Unassembled WGS sequence"/>
</dbReference>
<dbReference type="Gene3D" id="3.40.50.1000">
    <property type="entry name" value="HAD superfamily/HAD-like"/>
    <property type="match status" value="1"/>
</dbReference>
<dbReference type="InterPro" id="IPR023214">
    <property type="entry name" value="HAD_sf"/>
</dbReference>
<feature type="region of interest" description="Disordered" evidence="1">
    <location>
        <begin position="1"/>
        <end position="31"/>
    </location>
</feature>
<name>A0A0L7KQW2_OPEBR</name>
<dbReference type="PANTHER" id="PTHR18901">
    <property type="entry name" value="2-DEOXYGLUCOSE-6-PHOSPHATE PHOSPHATASE 2"/>
    <property type="match status" value="1"/>
</dbReference>
<dbReference type="STRING" id="104452.A0A0L7KQW2"/>
<organism evidence="2 3">
    <name type="scientific">Operophtera brumata</name>
    <name type="common">Winter moth</name>
    <name type="synonym">Phalaena brumata</name>
    <dbReference type="NCBI Taxonomy" id="104452"/>
    <lineage>
        <taxon>Eukaryota</taxon>
        <taxon>Metazoa</taxon>
        <taxon>Ecdysozoa</taxon>
        <taxon>Arthropoda</taxon>
        <taxon>Hexapoda</taxon>
        <taxon>Insecta</taxon>
        <taxon>Pterygota</taxon>
        <taxon>Neoptera</taxon>
        <taxon>Endopterygota</taxon>
        <taxon>Lepidoptera</taxon>
        <taxon>Glossata</taxon>
        <taxon>Ditrysia</taxon>
        <taxon>Geometroidea</taxon>
        <taxon>Geometridae</taxon>
        <taxon>Larentiinae</taxon>
        <taxon>Operophtera</taxon>
    </lineage>
</organism>
<accession>A0A0L7KQW2</accession>
<dbReference type="AlphaFoldDB" id="A0A0L7KQW2"/>
<proteinExistence type="predicted"/>
<protein>
    <submittedName>
        <fullName evidence="2">2-deoxyglucose-6-phosphate phosphatase</fullName>
    </submittedName>
</protein>
<feature type="non-terminal residue" evidence="2">
    <location>
        <position position="83"/>
    </location>
</feature>
<keyword evidence="3" id="KW-1185">Reference proteome</keyword>